<comment type="caution">
    <text evidence="1">The sequence shown here is derived from an EMBL/GenBank/DDBJ whole genome shotgun (WGS) entry which is preliminary data.</text>
</comment>
<dbReference type="Proteomes" id="UP001160390">
    <property type="component" value="Unassembled WGS sequence"/>
</dbReference>
<protein>
    <submittedName>
        <fullName evidence="1">Uncharacterized protein</fullName>
    </submittedName>
</protein>
<sequence>MMYLDHGNLDSYLFAIWWTPVDPIGVFDIVHVRFFGFVLLVDDVPSVIERLYKMLKPGGYLQWGDPDIESIRIDRANTEAKTESLADMFKLLAVQDPRLKPTWAYILHESRLMDHELIHRKTKNEKMQQELGRLLPLAVEETRTSASVTAVRWTMVGKKSAPWA</sequence>
<name>A0AA35Q618_9HYPO</name>
<proteinExistence type="predicted"/>
<dbReference type="InterPro" id="IPR029063">
    <property type="entry name" value="SAM-dependent_MTases_sf"/>
</dbReference>
<accession>A0AA35Q618</accession>
<evidence type="ECO:0000313" key="1">
    <source>
        <dbReference type="EMBL" id="CAI6092820.1"/>
    </source>
</evidence>
<reference evidence="1" key="1">
    <citation type="submission" date="2023-01" db="EMBL/GenBank/DDBJ databases">
        <authorList>
            <person name="Piombo E."/>
        </authorList>
    </citation>
    <scope>NUCLEOTIDE SEQUENCE</scope>
</reference>
<dbReference type="SUPFAM" id="SSF53335">
    <property type="entry name" value="S-adenosyl-L-methionine-dependent methyltransferases"/>
    <property type="match status" value="1"/>
</dbReference>
<keyword evidence="2" id="KW-1185">Reference proteome</keyword>
<gene>
    <name evidence="1" type="ORF">CCHLO57077_00007284</name>
</gene>
<dbReference type="EMBL" id="CABFNP030001239">
    <property type="protein sequence ID" value="CAI6092820.1"/>
    <property type="molecule type" value="Genomic_DNA"/>
</dbReference>
<dbReference type="AlphaFoldDB" id="A0AA35Q618"/>
<organism evidence="1 2">
    <name type="scientific">Clonostachys chloroleuca</name>
    <dbReference type="NCBI Taxonomy" id="1926264"/>
    <lineage>
        <taxon>Eukaryota</taxon>
        <taxon>Fungi</taxon>
        <taxon>Dikarya</taxon>
        <taxon>Ascomycota</taxon>
        <taxon>Pezizomycotina</taxon>
        <taxon>Sordariomycetes</taxon>
        <taxon>Hypocreomycetidae</taxon>
        <taxon>Hypocreales</taxon>
        <taxon>Bionectriaceae</taxon>
        <taxon>Clonostachys</taxon>
    </lineage>
</organism>
<evidence type="ECO:0000313" key="2">
    <source>
        <dbReference type="Proteomes" id="UP001160390"/>
    </source>
</evidence>